<dbReference type="InterPro" id="IPR050109">
    <property type="entry name" value="HTH-type_TetR-like_transc_reg"/>
</dbReference>
<evidence type="ECO:0000313" key="7">
    <source>
        <dbReference type="Proteomes" id="UP000480684"/>
    </source>
</evidence>
<protein>
    <submittedName>
        <fullName evidence="6">TetR/AcrR family transcriptional regulator</fullName>
    </submittedName>
</protein>
<dbReference type="GO" id="GO:0000976">
    <property type="term" value="F:transcription cis-regulatory region binding"/>
    <property type="evidence" value="ECO:0007669"/>
    <property type="project" value="TreeGrafter"/>
</dbReference>
<dbReference type="InterPro" id="IPR001647">
    <property type="entry name" value="HTH_TetR"/>
</dbReference>
<accession>A0A7C9QSM4</accession>
<dbReference type="GO" id="GO:0003700">
    <property type="term" value="F:DNA-binding transcription factor activity"/>
    <property type="evidence" value="ECO:0007669"/>
    <property type="project" value="TreeGrafter"/>
</dbReference>
<proteinExistence type="predicted"/>
<dbReference type="PROSITE" id="PS50977">
    <property type="entry name" value="HTH_TETR_2"/>
    <property type="match status" value="1"/>
</dbReference>
<evidence type="ECO:0000256" key="3">
    <source>
        <dbReference type="ARBA" id="ARBA00023163"/>
    </source>
</evidence>
<evidence type="ECO:0000259" key="5">
    <source>
        <dbReference type="PROSITE" id="PS50977"/>
    </source>
</evidence>
<name>A0A7C9QSM4_9PROT</name>
<dbReference type="PANTHER" id="PTHR30055:SF234">
    <property type="entry name" value="HTH-TYPE TRANSCRIPTIONAL REGULATOR BETI"/>
    <property type="match status" value="1"/>
</dbReference>
<organism evidence="6 7">
    <name type="scientific">Magnetospirillum aberrantis SpK</name>
    <dbReference type="NCBI Taxonomy" id="908842"/>
    <lineage>
        <taxon>Bacteria</taxon>
        <taxon>Pseudomonadati</taxon>
        <taxon>Pseudomonadota</taxon>
        <taxon>Alphaproteobacteria</taxon>
        <taxon>Rhodospirillales</taxon>
        <taxon>Rhodospirillaceae</taxon>
        <taxon>Magnetospirillum</taxon>
    </lineage>
</organism>
<keyword evidence="3" id="KW-0804">Transcription</keyword>
<dbReference type="Pfam" id="PF17937">
    <property type="entry name" value="TetR_C_28"/>
    <property type="match status" value="1"/>
</dbReference>
<dbReference type="InterPro" id="IPR036271">
    <property type="entry name" value="Tet_transcr_reg_TetR-rel_C_sf"/>
</dbReference>
<dbReference type="Gene3D" id="1.10.357.10">
    <property type="entry name" value="Tetracycline Repressor, domain 2"/>
    <property type="match status" value="1"/>
</dbReference>
<comment type="caution">
    <text evidence="6">The sequence shown here is derived from an EMBL/GenBank/DDBJ whole genome shotgun (WGS) entry which is preliminary data.</text>
</comment>
<dbReference type="EMBL" id="JAAIYP010000032">
    <property type="protein sequence ID" value="NFV79565.1"/>
    <property type="molecule type" value="Genomic_DNA"/>
</dbReference>
<dbReference type="InterPro" id="IPR009057">
    <property type="entry name" value="Homeodomain-like_sf"/>
</dbReference>
<dbReference type="SUPFAM" id="SSF48498">
    <property type="entry name" value="Tetracyclin repressor-like, C-terminal domain"/>
    <property type="match status" value="1"/>
</dbReference>
<keyword evidence="2 4" id="KW-0238">DNA-binding</keyword>
<dbReference type="RefSeq" id="WP_163676175.1">
    <property type="nucleotide sequence ID" value="NZ_JAAIYP010000032.1"/>
</dbReference>
<evidence type="ECO:0000256" key="2">
    <source>
        <dbReference type="ARBA" id="ARBA00023125"/>
    </source>
</evidence>
<evidence type="ECO:0000256" key="4">
    <source>
        <dbReference type="PROSITE-ProRule" id="PRU00335"/>
    </source>
</evidence>
<dbReference type="Proteomes" id="UP000480684">
    <property type="component" value="Unassembled WGS sequence"/>
</dbReference>
<dbReference type="InterPro" id="IPR041479">
    <property type="entry name" value="TetR_CgmR_C"/>
</dbReference>
<keyword evidence="7" id="KW-1185">Reference proteome</keyword>
<dbReference type="PANTHER" id="PTHR30055">
    <property type="entry name" value="HTH-TYPE TRANSCRIPTIONAL REGULATOR RUTR"/>
    <property type="match status" value="1"/>
</dbReference>
<feature type="domain" description="HTH tetR-type" evidence="5">
    <location>
        <begin position="6"/>
        <end position="66"/>
    </location>
</feature>
<evidence type="ECO:0000256" key="1">
    <source>
        <dbReference type="ARBA" id="ARBA00023015"/>
    </source>
</evidence>
<keyword evidence="1" id="KW-0805">Transcription regulation</keyword>
<dbReference type="Pfam" id="PF00440">
    <property type="entry name" value="TetR_N"/>
    <property type="match status" value="1"/>
</dbReference>
<reference evidence="6 7" key="1">
    <citation type="submission" date="2020-02" db="EMBL/GenBank/DDBJ databases">
        <authorList>
            <person name="Dziuba M."/>
            <person name="Kuznetsov B."/>
            <person name="Mardanov A."/>
            <person name="Ravin N."/>
            <person name="Grouzdev D."/>
        </authorList>
    </citation>
    <scope>NUCLEOTIDE SEQUENCE [LARGE SCALE GENOMIC DNA]</scope>
    <source>
        <strain evidence="6 7">SpK</strain>
    </source>
</reference>
<dbReference type="PRINTS" id="PR00455">
    <property type="entry name" value="HTHTETR"/>
</dbReference>
<feature type="DNA-binding region" description="H-T-H motif" evidence="4">
    <location>
        <begin position="29"/>
        <end position="48"/>
    </location>
</feature>
<dbReference type="AlphaFoldDB" id="A0A7C9QSM4"/>
<dbReference type="SUPFAM" id="SSF46689">
    <property type="entry name" value="Homeodomain-like"/>
    <property type="match status" value="1"/>
</dbReference>
<sequence length="187" mass="21238">MSEPTLSTRDRIIDTAMDIVRDQGVVKLTLDEAAKCAGLSKGGVLYHFKTKDELIRGMLEAMILQHEEIQLAYYQREPEGPYRWVRAVVRTAYDSDGLAKDRVAAALMALVAVNPELQKTIQAHYEKWIARIRADSPNQMLAELICMAMDGQYFESILGLELCDTTEREQMQAYLLDLLKREDGALR</sequence>
<gene>
    <name evidence="6" type="ORF">G4223_05525</name>
</gene>
<evidence type="ECO:0000313" key="6">
    <source>
        <dbReference type="EMBL" id="NFV79565.1"/>
    </source>
</evidence>